<sequence length="424" mass="47697">MPFIGTSASEDIIDVMVVHVEVRLKPIYDVDLADIRKRVAALLRENFTNWGEFDSWHHDPLLEKHVEKIRVADCEEREEKADPSIDPFDFIIYAYHTASQDDVEELMANEADGAGEESSQDDTMAATVLELPNASLDGSWEMLFYENQMKEKLLRYIYTTLIYSDAKVDTNIISWNRLLLLHGPPGTGKTSLCRALAHKLSIRLADRYSYGKLIEVNSHSLFSKWFSESGKLVQKMFSMIQEMASDPDAFIVVLIDEVESLTASRASASSGTEPSDAIRVVNALLTQLDKLKQRSNVLVVTTSNLSENIDSAFVDRADIKQYIGPPTADAIYQIFISCFLELVRVKLIDIGTTELPCDYYHDAKECAEGSIEKQLAYISEKAVGMSGRSLRRLPIIAHTKLQLLLNGPKLCVKQYFIMSLKVPI</sequence>
<dbReference type="Pfam" id="PF00004">
    <property type="entry name" value="AAA"/>
    <property type="match status" value="1"/>
</dbReference>
<evidence type="ECO:0000256" key="5">
    <source>
        <dbReference type="RuleBase" id="RU003651"/>
    </source>
</evidence>
<dbReference type="GO" id="GO:0016887">
    <property type="term" value="F:ATP hydrolysis activity"/>
    <property type="evidence" value="ECO:0007669"/>
    <property type="project" value="InterPro"/>
</dbReference>
<dbReference type="InterPro" id="IPR003960">
    <property type="entry name" value="ATPase_AAA_CS"/>
</dbReference>
<dbReference type="InterPro" id="IPR044539">
    <property type="entry name" value="Pch2-like"/>
</dbReference>
<dbReference type="SUPFAM" id="SSF52540">
    <property type="entry name" value="P-loop containing nucleoside triphosphate hydrolases"/>
    <property type="match status" value="1"/>
</dbReference>
<keyword evidence="8" id="KW-1185">Reference proteome</keyword>
<dbReference type="FunFam" id="3.40.50.300:FF:000680">
    <property type="entry name" value="pachytene checkpoint protein 2 homolog"/>
    <property type="match status" value="1"/>
</dbReference>
<evidence type="ECO:0000256" key="2">
    <source>
        <dbReference type="ARBA" id="ARBA00022741"/>
    </source>
</evidence>
<evidence type="ECO:0000313" key="7">
    <source>
        <dbReference type="EMBL" id="PWN33502.1"/>
    </source>
</evidence>
<name>A0A316V7R9_9BASI</name>
<dbReference type="PROSITE" id="PS00674">
    <property type="entry name" value="AAA"/>
    <property type="match status" value="1"/>
</dbReference>
<evidence type="ECO:0000256" key="1">
    <source>
        <dbReference type="ARBA" id="ARBA00007271"/>
    </source>
</evidence>
<accession>A0A316V7R9</accession>
<dbReference type="OrthoDB" id="10042665at2759"/>
<dbReference type="CDD" id="cd19508">
    <property type="entry name" value="RecA-like_Pch2-like"/>
    <property type="match status" value="1"/>
</dbReference>
<gene>
    <name evidence="7" type="ORF">FA14DRAFT_164932</name>
</gene>
<dbReference type="STRING" id="1280837.A0A316V7R9"/>
<dbReference type="Pfam" id="PF23563">
    <property type="entry name" value="TRIP13_N"/>
    <property type="match status" value="1"/>
</dbReference>
<evidence type="ECO:0000313" key="8">
    <source>
        <dbReference type="Proteomes" id="UP000245771"/>
    </source>
</evidence>
<protein>
    <submittedName>
        <fullName evidence="7">AAA-domain-containing protein</fullName>
    </submittedName>
</protein>
<dbReference type="EMBL" id="KZ819604">
    <property type="protein sequence ID" value="PWN33502.1"/>
    <property type="molecule type" value="Genomic_DNA"/>
</dbReference>
<evidence type="ECO:0000259" key="6">
    <source>
        <dbReference type="SMART" id="SM00382"/>
    </source>
</evidence>
<dbReference type="SMART" id="SM00382">
    <property type="entry name" value="AAA"/>
    <property type="match status" value="1"/>
</dbReference>
<comment type="similarity">
    <text evidence="1">Belongs to the AAA ATPase family. PCH2 subfamily.</text>
</comment>
<dbReference type="InterPro" id="IPR003959">
    <property type="entry name" value="ATPase_AAA_core"/>
</dbReference>
<dbReference type="GeneID" id="37021700"/>
<dbReference type="RefSeq" id="XP_025353804.1">
    <property type="nucleotide sequence ID" value="XM_025499919.1"/>
</dbReference>
<dbReference type="InterPro" id="IPR003593">
    <property type="entry name" value="AAA+_ATPase"/>
</dbReference>
<dbReference type="PANTHER" id="PTHR45991">
    <property type="entry name" value="PACHYTENE CHECKPOINT PROTEIN 2"/>
    <property type="match status" value="1"/>
</dbReference>
<feature type="domain" description="AAA+ ATPase" evidence="6">
    <location>
        <begin position="175"/>
        <end position="327"/>
    </location>
</feature>
<dbReference type="Pfam" id="PF23242">
    <property type="entry name" value="AAA_lid_TRIP13_C"/>
    <property type="match status" value="1"/>
</dbReference>
<reference evidence="7 8" key="1">
    <citation type="journal article" date="2018" name="Mol. Biol. Evol.">
        <title>Broad Genomic Sampling Reveals a Smut Pathogenic Ancestry of the Fungal Clade Ustilaginomycotina.</title>
        <authorList>
            <person name="Kijpornyongpan T."/>
            <person name="Mondo S.J."/>
            <person name="Barry K."/>
            <person name="Sandor L."/>
            <person name="Lee J."/>
            <person name="Lipzen A."/>
            <person name="Pangilinan J."/>
            <person name="LaButti K."/>
            <person name="Hainaut M."/>
            <person name="Henrissat B."/>
            <person name="Grigoriev I.V."/>
            <person name="Spatafora J.W."/>
            <person name="Aime M.C."/>
        </authorList>
    </citation>
    <scope>NUCLEOTIDE SEQUENCE [LARGE SCALE GENOMIC DNA]</scope>
    <source>
        <strain evidence="7 8">MCA 3882</strain>
    </source>
</reference>
<dbReference type="AlphaFoldDB" id="A0A316V7R9"/>
<proteinExistence type="inferred from homology"/>
<keyword evidence="2 5" id="KW-0547">Nucleotide-binding</keyword>
<dbReference type="PRINTS" id="PR00300">
    <property type="entry name" value="CLPPROTEASEA"/>
</dbReference>
<dbReference type="GO" id="GO:0005634">
    <property type="term" value="C:nucleus"/>
    <property type="evidence" value="ECO:0007669"/>
    <property type="project" value="TreeGrafter"/>
</dbReference>
<dbReference type="GO" id="GO:0005524">
    <property type="term" value="F:ATP binding"/>
    <property type="evidence" value="ECO:0007669"/>
    <property type="project" value="UniProtKB-KW"/>
</dbReference>
<dbReference type="PANTHER" id="PTHR45991:SF1">
    <property type="entry name" value="PACHYTENE CHECKPOINT PROTEIN 2 HOMOLOG"/>
    <property type="match status" value="1"/>
</dbReference>
<dbReference type="Proteomes" id="UP000245771">
    <property type="component" value="Unassembled WGS sequence"/>
</dbReference>
<dbReference type="GO" id="GO:0007131">
    <property type="term" value="P:reciprocal meiotic recombination"/>
    <property type="evidence" value="ECO:0007669"/>
    <property type="project" value="TreeGrafter"/>
</dbReference>
<organism evidence="7 8">
    <name type="scientific">Meira miltonrushii</name>
    <dbReference type="NCBI Taxonomy" id="1280837"/>
    <lineage>
        <taxon>Eukaryota</taxon>
        <taxon>Fungi</taxon>
        <taxon>Dikarya</taxon>
        <taxon>Basidiomycota</taxon>
        <taxon>Ustilaginomycotina</taxon>
        <taxon>Exobasidiomycetes</taxon>
        <taxon>Exobasidiales</taxon>
        <taxon>Brachybasidiaceae</taxon>
        <taxon>Meira</taxon>
    </lineage>
</organism>
<dbReference type="InterPro" id="IPR058249">
    <property type="entry name" value="Pch2_C"/>
</dbReference>
<dbReference type="InParanoid" id="A0A316V7R9"/>
<keyword evidence="3 5" id="KW-0067">ATP-binding</keyword>
<dbReference type="GO" id="GO:0005694">
    <property type="term" value="C:chromosome"/>
    <property type="evidence" value="ECO:0007669"/>
    <property type="project" value="TreeGrafter"/>
</dbReference>
<dbReference type="InterPro" id="IPR027417">
    <property type="entry name" value="P-loop_NTPase"/>
</dbReference>
<dbReference type="InterPro" id="IPR001270">
    <property type="entry name" value="ClpA/B"/>
</dbReference>
<evidence type="ECO:0000256" key="3">
    <source>
        <dbReference type="ARBA" id="ARBA00022840"/>
    </source>
</evidence>
<evidence type="ECO:0000256" key="4">
    <source>
        <dbReference type="ARBA" id="ARBA00023254"/>
    </source>
</evidence>
<dbReference type="Gene3D" id="3.40.50.300">
    <property type="entry name" value="P-loop containing nucleotide triphosphate hydrolases"/>
    <property type="match status" value="1"/>
</dbReference>
<keyword evidence="4" id="KW-0469">Meiosis</keyword>
<dbReference type="GO" id="GO:0051598">
    <property type="term" value="P:meiotic recombination checkpoint signaling"/>
    <property type="evidence" value="ECO:0007669"/>
    <property type="project" value="TreeGrafter"/>
</dbReference>